<dbReference type="Proteomes" id="UP000494162">
    <property type="component" value="Unassembled WGS sequence"/>
</dbReference>
<dbReference type="AlphaFoldDB" id="A0A6P2PZT8"/>
<organism evidence="2 3">
    <name type="scientific">Burkholderia pseudomultivorans</name>
    <dbReference type="NCBI Taxonomy" id="1207504"/>
    <lineage>
        <taxon>Bacteria</taxon>
        <taxon>Pseudomonadati</taxon>
        <taxon>Pseudomonadota</taxon>
        <taxon>Betaproteobacteria</taxon>
        <taxon>Burkholderiales</taxon>
        <taxon>Burkholderiaceae</taxon>
        <taxon>Burkholderia</taxon>
        <taxon>Burkholderia cepacia complex</taxon>
    </lineage>
</organism>
<dbReference type="EMBL" id="CABVPP010000056">
    <property type="protein sequence ID" value="VWC12832.1"/>
    <property type="molecule type" value="Genomic_DNA"/>
</dbReference>
<accession>A0A6P2PZT8</accession>
<evidence type="ECO:0000313" key="3">
    <source>
        <dbReference type="Proteomes" id="UP000494162"/>
    </source>
</evidence>
<feature type="region of interest" description="Disordered" evidence="1">
    <location>
        <begin position="1"/>
        <end position="26"/>
    </location>
</feature>
<evidence type="ECO:0000256" key="1">
    <source>
        <dbReference type="SAM" id="MobiDB-lite"/>
    </source>
</evidence>
<proteinExistence type="predicted"/>
<reference evidence="2 3" key="1">
    <citation type="submission" date="2019-09" db="EMBL/GenBank/DDBJ databases">
        <authorList>
            <person name="Depoorter E."/>
        </authorList>
    </citation>
    <scope>NUCLEOTIDE SEQUENCE [LARGE SCALE GENOMIC DNA]</scope>
    <source>
        <strain evidence="2">LMG 26883</strain>
    </source>
</reference>
<gene>
    <name evidence="2" type="ORF">BPS26883_05452</name>
</gene>
<name>A0A6P2PZT8_9BURK</name>
<protein>
    <submittedName>
        <fullName evidence="2">Uncharacterized protein</fullName>
    </submittedName>
</protein>
<evidence type="ECO:0000313" key="2">
    <source>
        <dbReference type="EMBL" id="VWC12832.1"/>
    </source>
</evidence>
<sequence>MPAVSDPAKDAAPAAVDQQAAPAVPAAPIPVAVSTSTSS</sequence>